<dbReference type="SUPFAM" id="SSF56784">
    <property type="entry name" value="HAD-like"/>
    <property type="match status" value="1"/>
</dbReference>
<dbReference type="Pfam" id="PF00702">
    <property type="entry name" value="Hydrolase"/>
    <property type="match status" value="1"/>
</dbReference>
<dbReference type="InterPro" id="IPR018303">
    <property type="entry name" value="ATPase_P-typ_P_site"/>
</dbReference>
<evidence type="ECO:0000256" key="11">
    <source>
        <dbReference type="ARBA" id="ARBA00022989"/>
    </source>
</evidence>
<evidence type="ECO:0000256" key="5">
    <source>
        <dbReference type="ARBA" id="ARBA00022692"/>
    </source>
</evidence>
<dbReference type="Gene3D" id="3.40.50.1000">
    <property type="entry name" value="HAD superfamily/HAD-like"/>
    <property type="match status" value="1"/>
</dbReference>
<evidence type="ECO:0000256" key="1">
    <source>
        <dbReference type="ARBA" id="ARBA00004141"/>
    </source>
</evidence>
<dbReference type="PRINTS" id="PR00941">
    <property type="entry name" value="CDATPASE"/>
</dbReference>
<proteinExistence type="inferred from homology"/>
<keyword evidence="10" id="KW-1278">Translocase</keyword>
<keyword evidence="11 14" id="KW-1133">Transmembrane helix</keyword>
<evidence type="ECO:0000256" key="6">
    <source>
        <dbReference type="ARBA" id="ARBA00022723"/>
    </source>
</evidence>
<keyword evidence="7 14" id="KW-0547">Nucleotide-binding</keyword>
<dbReference type="Pfam" id="PF00122">
    <property type="entry name" value="E1-E2_ATPase"/>
    <property type="match status" value="1"/>
</dbReference>
<evidence type="ECO:0000256" key="12">
    <source>
        <dbReference type="ARBA" id="ARBA00023065"/>
    </source>
</evidence>
<dbReference type="PROSITE" id="PS00154">
    <property type="entry name" value="ATPASE_E1_E2"/>
    <property type="match status" value="1"/>
</dbReference>
<keyword evidence="5 14" id="KW-0812">Transmembrane</keyword>
<evidence type="ECO:0000256" key="4">
    <source>
        <dbReference type="ARBA" id="ARBA00022553"/>
    </source>
</evidence>
<dbReference type="InterPro" id="IPR023214">
    <property type="entry name" value="HAD_sf"/>
</dbReference>
<dbReference type="InterPro" id="IPR008250">
    <property type="entry name" value="ATPase_P-typ_transduc_dom_A_sf"/>
</dbReference>
<protein>
    <submittedName>
        <fullName evidence="16">Heavy metal translocating P-type ATPase</fullName>
    </submittedName>
</protein>
<dbReference type="InterPro" id="IPR023298">
    <property type="entry name" value="ATPase_P-typ_TM_dom_sf"/>
</dbReference>
<dbReference type="SFLD" id="SFLDG00002">
    <property type="entry name" value="C1.7:_P-type_atpase_like"/>
    <property type="match status" value="1"/>
</dbReference>
<dbReference type="InterPro" id="IPR023299">
    <property type="entry name" value="ATPase_P-typ_cyto_dom_N"/>
</dbReference>
<keyword evidence="3" id="KW-0813">Transport</keyword>
<dbReference type="InterPro" id="IPR036412">
    <property type="entry name" value="HAD-like_sf"/>
</dbReference>
<organism evidence="16 17">
    <name type="scientific">Ureibacillus aquaedulcis</name>
    <dbReference type="NCBI Taxonomy" id="3058421"/>
    <lineage>
        <taxon>Bacteria</taxon>
        <taxon>Bacillati</taxon>
        <taxon>Bacillota</taxon>
        <taxon>Bacilli</taxon>
        <taxon>Bacillales</taxon>
        <taxon>Caryophanaceae</taxon>
        <taxon>Ureibacillus</taxon>
    </lineage>
</organism>
<accession>A0ABT8GUF1</accession>
<evidence type="ECO:0000259" key="15">
    <source>
        <dbReference type="Pfam" id="PF00122"/>
    </source>
</evidence>
<feature type="transmembrane region" description="Helical" evidence="14">
    <location>
        <begin position="74"/>
        <end position="93"/>
    </location>
</feature>
<dbReference type="SFLD" id="SFLDF00027">
    <property type="entry name" value="p-type_atpase"/>
    <property type="match status" value="1"/>
</dbReference>
<dbReference type="NCBIfam" id="TIGR01525">
    <property type="entry name" value="ATPase-IB_hvy"/>
    <property type="match status" value="1"/>
</dbReference>
<name>A0ABT8GUF1_9BACL</name>
<dbReference type="CDD" id="cd07551">
    <property type="entry name" value="P-type_ATPase_HM_ZosA_PfeT-like"/>
    <property type="match status" value="1"/>
</dbReference>
<dbReference type="InterPro" id="IPR027256">
    <property type="entry name" value="P-typ_ATPase_IB"/>
</dbReference>
<feature type="transmembrane region" description="Helical" evidence="14">
    <location>
        <begin position="280"/>
        <end position="303"/>
    </location>
</feature>
<keyword evidence="12" id="KW-0406">Ion transport</keyword>
<comment type="similarity">
    <text evidence="2 14">Belongs to the cation transport ATPase (P-type) (TC 3.A.3) family. Type IB subfamily.</text>
</comment>
<dbReference type="PROSITE" id="PS01229">
    <property type="entry name" value="COF_2"/>
    <property type="match status" value="1"/>
</dbReference>
<evidence type="ECO:0000256" key="13">
    <source>
        <dbReference type="ARBA" id="ARBA00023136"/>
    </source>
</evidence>
<dbReference type="EMBL" id="JAUHTQ010000015">
    <property type="protein sequence ID" value="MDN4495040.1"/>
    <property type="molecule type" value="Genomic_DNA"/>
</dbReference>
<dbReference type="Gene3D" id="2.70.150.10">
    <property type="entry name" value="Calcium-transporting ATPase, cytoplasmic transduction domain A"/>
    <property type="match status" value="1"/>
</dbReference>
<keyword evidence="8 14" id="KW-0067">ATP-binding</keyword>
<dbReference type="NCBIfam" id="TIGR01494">
    <property type="entry name" value="ATPase_P-type"/>
    <property type="match status" value="1"/>
</dbReference>
<feature type="transmembrane region" description="Helical" evidence="14">
    <location>
        <begin position="43"/>
        <end position="62"/>
    </location>
</feature>
<evidence type="ECO:0000256" key="2">
    <source>
        <dbReference type="ARBA" id="ARBA00006024"/>
    </source>
</evidence>
<gene>
    <name evidence="16" type="ORF">QYB95_15915</name>
</gene>
<dbReference type="PANTHER" id="PTHR43079">
    <property type="entry name" value="PROBABLE CADMIUM/ZINC-TRANSPORTING ATPASE HMA1"/>
    <property type="match status" value="1"/>
</dbReference>
<reference evidence="16" key="1">
    <citation type="submission" date="2023-07" db="EMBL/GenBank/DDBJ databases">
        <title>Ureibacillus sp. isolated from freshwater well.</title>
        <authorList>
            <person name="Kirdat K."/>
            <person name="Bhatt A."/>
            <person name="Teware R."/>
            <person name="Bhavsar Y."/>
            <person name="Yadav A."/>
        </authorList>
    </citation>
    <scope>NUCLEOTIDE SEQUENCE</scope>
    <source>
        <strain evidence="16">BA0131</strain>
    </source>
</reference>
<dbReference type="Gene3D" id="3.40.1110.10">
    <property type="entry name" value="Calcium-transporting ATPase, cytoplasmic domain N"/>
    <property type="match status" value="1"/>
</dbReference>
<keyword evidence="6 14" id="KW-0479">Metal-binding</keyword>
<dbReference type="Proteomes" id="UP001172743">
    <property type="component" value="Unassembled WGS sequence"/>
</dbReference>
<evidence type="ECO:0000313" key="16">
    <source>
        <dbReference type="EMBL" id="MDN4495040.1"/>
    </source>
</evidence>
<feature type="transmembrane region" description="Helical" evidence="14">
    <location>
        <begin position="249"/>
        <end position="268"/>
    </location>
</feature>
<dbReference type="SFLD" id="SFLDS00003">
    <property type="entry name" value="Haloacid_Dehalogenase"/>
    <property type="match status" value="1"/>
</dbReference>
<dbReference type="InterPro" id="IPR001757">
    <property type="entry name" value="P_typ_ATPase"/>
</dbReference>
<feature type="transmembrane region" description="Helical" evidence="14">
    <location>
        <begin position="587"/>
        <end position="606"/>
    </location>
</feature>
<dbReference type="SUPFAM" id="SSF81665">
    <property type="entry name" value="Calcium ATPase, transmembrane domain M"/>
    <property type="match status" value="1"/>
</dbReference>
<evidence type="ECO:0000256" key="8">
    <source>
        <dbReference type="ARBA" id="ARBA00022840"/>
    </source>
</evidence>
<dbReference type="InterPro" id="IPR044492">
    <property type="entry name" value="P_typ_ATPase_HD_dom"/>
</dbReference>
<evidence type="ECO:0000256" key="14">
    <source>
        <dbReference type="RuleBase" id="RU362081"/>
    </source>
</evidence>
<comment type="subcellular location">
    <subcellularLocation>
        <location evidence="14">Cell membrane</location>
    </subcellularLocation>
    <subcellularLocation>
        <location evidence="1">Membrane</location>
        <topology evidence="1">Multi-pass membrane protein</topology>
    </subcellularLocation>
</comment>
<sequence length="632" mass="68054">MGDSKRENIHLIEKIKEHGELIAALASGLIILLAWRMESTGLSTAAVIAYLTAFFIGGYAKAKEGILDTIENKNLNVELLMILAAIGSVIIGYWTEGAILIFIFALSGALETYAMNKSHREISSLMNLQPEEAWLVRGGFEPIKVVVSSLKVGDHVLIKPGERIPVDGHIFKGTSSIDESAISGESIPVSKTMGEEVYAGTVNLNGTITVNMTKPKSESLFQKIITLVQSAQSEKSPSQQFIERFEGTYVKFVLLAVMLMLFLPYFLFGWDYTTTFYRAMVLLVVASPCALVASIMPATLAAISNGAKNGILFKGGVHLEHLSVLKLLALDKTGTLTAGTPVVTDVIVRDSLNEHETIATLASIEAQSNHPLAQAIAKYAKEQNIHPTQGVEIEDIPGWGLKANIQDSTYLVGKPDFVGKDEAVQFADHAAKKLSGEGKTVIFLKDQEGIAALVALKDIVRDEAKQAVKLLKELGIHVTMLTGDNKKTAKTIAAEAGVDEYIAECLPETKVNHVKGYLAKYRNIGMVGDGINDAPALATATVGIAMGGGTDVALETADIVLMKNDLSKIAYAVSLSKKMQRIVKQNIIFSIAVIALLIISNFLQIVDLPFGVIGHEGSTILVILNGLRMLKS</sequence>
<evidence type="ECO:0000256" key="7">
    <source>
        <dbReference type="ARBA" id="ARBA00022741"/>
    </source>
</evidence>
<keyword evidence="9" id="KW-0460">Magnesium</keyword>
<dbReference type="SUPFAM" id="SSF81653">
    <property type="entry name" value="Calcium ATPase, transduction domain A"/>
    <property type="match status" value="1"/>
</dbReference>
<dbReference type="PANTHER" id="PTHR43079:SF1">
    <property type="entry name" value="CADMIUM_ZINC-TRANSPORTING ATPASE HMA1, CHLOROPLASTIC-RELATED"/>
    <property type="match status" value="1"/>
</dbReference>
<evidence type="ECO:0000256" key="9">
    <source>
        <dbReference type="ARBA" id="ARBA00022842"/>
    </source>
</evidence>
<dbReference type="InterPro" id="IPR051949">
    <property type="entry name" value="Cation_Transport_ATPase"/>
</dbReference>
<evidence type="ECO:0000256" key="3">
    <source>
        <dbReference type="ARBA" id="ARBA00022448"/>
    </source>
</evidence>
<keyword evidence="14" id="KW-1003">Cell membrane</keyword>
<feature type="domain" description="P-type ATPase A" evidence="15">
    <location>
        <begin position="128"/>
        <end position="229"/>
    </location>
</feature>
<dbReference type="InterPro" id="IPR059000">
    <property type="entry name" value="ATPase_P-type_domA"/>
</dbReference>
<comment type="caution">
    <text evidence="16">The sequence shown here is derived from an EMBL/GenBank/DDBJ whole genome shotgun (WGS) entry which is preliminary data.</text>
</comment>
<dbReference type="RefSeq" id="WP_301139362.1">
    <property type="nucleotide sequence ID" value="NZ_JAUHTQ010000015.1"/>
</dbReference>
<dbReference type="PRINTS" id="PR00119">
    <property type="entry name" value="CATATPASE"/>
</dbReference>
<evidence type="ECO:0000313" key="17">
    <source>
        <dbReference type="Proteomes" id="UP001172743"/>
    </source>
</evidence>
<keyword evidence="4" id="KW-0597">Phosphoprotein</keyword>
<evidence type="ECO:0000256" key="10">
    <source>
        <dbReference type="ARBA" id="ARBA00022967"/>
    </source>
</evidence>
<keyword evidence="17" id="KW-1185">Reference proteome</keyword>
<dbReference type="NCBIfam" id="TIGR01512">
    <property type="entry name" value="ATPase-IB2_Cd"/>
    <property type="match status" value="1"/>
</dbReference>
<keyword evidence="13 14" id="KW-0472">Membrane</keyword>